<dbReference type="FunFam" id="1.10.10.60:FF:000141">
    <property type="entry name" value="TetR family transcriptional regulator"/>
    <property type="match status" value="1"/>
</dbReference>
<dbReference type="InterPro" id="IPR023772">
    <property type="entry name" value="DNA-bd_HTH_TetR-type_CS"/>
</dbReference>
<sequence length="216" mass="24297">MSRRASNRREKQQRILTAAIQVFAEMGYSAATMERIAEAAHLSKPTLYQYFDSKDALFKAMMSAPRDRMMEVFDTPESTNHVAQLLSFARAYADIVMRPEYLSLARLIIGEAQRFPDVGRAYQASGPDRVLDRLITFMEAQKACGALQFDDAELAAQDFWGLILSAPRNRALHEPDNLPSAAQTARYVENGVRVFLKAYGVNSAQDLEDLAKLLNR</sequence>
<accession>A0A927HEM9</accession>
<reference evidence="6" key="1">
    <citation type="submission" date="2020-08" db="EMBL/GenBank/DDBJ databases">
        <title>Sulfitobacter aestuariivivens sp. nov., isolated from a tidal flat.</title>
        <authorList>
            <person name="Park S."/>
            <person name="Yoon J.-H."/>
        </authorList>
    </citation>
    <scope>NUCLEOTIDE SEQUENCE</scope>
    <source>
        <strain evidence="6">TSTF-M16</strain>
    </source>
</reference>
<organism evidence="6 7">
    <name type="scientific">Sulfitobacter aestuariivivens</name>
    <dbReference type="NCBI Taxonomy" id="2766981"/>
    <lineage>
        <taxon>Bacteria</taxon>
        <taxon>Pseudomonadati</taxon>
        <taxon>Pseudomonadota</taxon>
        <taxon>Alphaproteobacteria</taxon>
        <taxon>Rhodobacterales</taxon>
        <taxon>Roseobacteraceae</taxon>
        <taxon>Sulfitobacter</taxon>
    </lineage>
</organism>
<keyword evidence="1" id="KW-0805">Transcription regulation</keyword>
<dbReference type="InterPro" id="IPR036271">
    <property type="entry name" value="Tet_transcr_reg_TetR-rel_C_sf"/>
</dbReference>
<dbReference type="Pfam" id="PF14246">
    <property type="entry name" value="TetR_C_7"/>
    <property type="match status" value="1"/>
</dbReference>
<evidence type="ECO:0000313" key="6">
    <source>
        <dbReference type="EMBL" id="MBD3664957.1"/>
    </source>
</evidence>
<feature type="DNA-binding region" description="H-T-H motif" evidence="4">
    <location>
        <begin position="32"/>
        <end position="51"/>
    </location>
</feature>
<name>A0A927HEM9_9RHOB</name>
<dbReference type="AlphaFoldDB" id="A0A927HEM9"/>
<dbReference type="SUPFAM" id="SSF48498">
    <property type="entry name" value="Tetracyclin repressor-like, C-terminal domain"/>
    <property type="match status" value="1"/>
</dbReference>
<feature type="domain" description="HTH tetR-type" evidence="5">
    <location>
        <begin position="9"/>
        <end position="69"/>
    </location>
</feature>
<dbReference type="Gene3D" id="1.10.357.10">
    <property type="entry name" value="Tetracycline Repressor, domain 2"/>
    <property type="match status" value="1"/>
</dbReference>
<dbReference type="PANTHER" id="PTHR30055:SF146">
    <property type="entry name" value="HTH-TYPE TRANSCRIPTIONAL DUAL REGULATOR CECR"/>
    <property type="match status" value="1"/>
</dbReference>
<evidence type="ECO:0000256" key="4">
    <source>
        <dbReference type="PROSITE-ProRule" id="PRU00335"/>
    </source>
</evidence>
<dbReference type="GO" id="GO:0000976">
    <property type="term" value="F:transcription cis-regulatory region binding"/>
    <property type="evidence" value="ECO:0007669"/>
    <property type="project" value="TreeGrafter"/>
</dbReference>
<keyword evidence="2 4" id="KW-0238">DNA-binding</keyword>
<keyword evidence="3" id="KW-0804">Transcription</keyword>
<dbReference type="PROSITE" id="PS50977">
    <property type="entry name" value="HTH_TETR_2"/>
    <property type="match status" value="1"/>
</dbReference>
<evidence type="ECO:0000256" key="2">
    <source>
        <dbReference type="ARBA" id="ARBA00023125"/>
    </source>
</evidence>
<keyword evidence="7" id="KW-1185">Reference proteome</keyword>
<dbReference type="PRINTS" id="PR00455">
    <property type="entry name" value="HTHTETR"/>
</dbReference>
<dbReference type="SUPFAM" id="SSF46689">
    <property type="entry name" value="Homeodomain-like"/>
    <property type="match status" value="1"/>
</dbReference>
<proteinExistence type="predicted"/>
<gene>
    <name evidence="6" type="ORF">H9Q16_13575</name>
</gene>
<evidence type="ECO:0000256" key="3">
    <source>
        <dbReference type="ARBA" id="ARBA00023163"/>
    </source>
</evidence>
<dbReference type="InterPro" id="IPR050109">
    <property type="entry name" value="HTH-type_TetR-like_transc_reg"/>
</dbReference>
<evidence type="ECO:0000313" key="7">
    <source>
        <dbReference type="Proteomes" id="UP000635142"/>
    </source>
</evidence>
<dbReference type="EMBL" id="JACTAG010000002">
    <property type="protein sequence ID" value="MBD3664957.1"/>
    <property type="molecule type" value="Genomic_DNA"/>
</dbReference>
<dbReference type="Proteomes" id="UP000635142">
    <property type="component" value="Unassembled WGS sequence"/>
</dbReference>
<dbReference type="InterPro" id="IPR039536">
    <property type="entry name" value="TetR_C_Proteobacteria"/>
</dbReference>
<dbReference type="Pfam" id="PF00440">
    <property type="entry name" value="TetR_N"/>
    <property type="match status" value="1"/>
</dbReference>
<protein>
    <submittedName>
        <fullName evidence="6">TetR/AcrR family transcriptional regulator</fullName>
    </submittedName>
</protein>
<dbReference type="PANTHER" id="PTHR30055">
    <property type="entry name" value="HTH-TYPE TRANSCRIPTIONAL REGULATOR RUTR"/>
    <property type="match status" value="1"/>
</dbReference>
<evidence type="ECO:0000259" key="5">
    <source>
        <dbReference type="PROSITE" id="PS50977"/>
    </source>
</evidence>
<dbReference type="InterPro" id="IPR009057">
    <property type="entry name" value="Homeodomain-like_sf"/>
</dbReference>
<evidence type="ECO:0000256" key="1">
    <source>
        <dbReference type="ARBA" id="ARBA00023015"/>
    </source>
</evidence>
<comment type="caution">
    <text evidence="6">The sequence shown here is derived from an EMBL/GenBank/DDBJ whole genome shotgun (WGS) entry which is preliminary data.</text>
</comment>
<dbReference type="PROSITE" id="PS01081">
    <property type="entry name" value="HTH_TETR_1"/>
    <property type="match status" value="1"/>
</dbReference>
<dbReference type="InterPro" id="IPR001647">
    <property type="entry name" value="HTH_TetR"/>
</dbReference>
<dbReference type="Gene3D" id="1.10.10.60">
    <property type="entry name" value="Homeodomain-like"/>
    <property type="match status" value="1"/>
</dbReference>
<dbReference type="GO" id="GO:0003700">
    <property type="term" value="F:DNA-binding transcription factor activity"/>
    <property type="evidence" value="ECO:0007669"/>
    <property type="project" value="TreeGrafter"/>
</dbReference>